<dbReference type="PANTHER" id="PTHR35457:SF1">
    <property type="entry name" value="HEME A SYNTHASE"/>
    <property type="match status" value="1"/>
</dbReference>
<evidence type="ECO:0000256" key="10">
    <source>
        <dbReference type="ARBA" id="ARBA00023157"/>
    </source>
</evidence>
<evidence type="ECO:0000313" key="14">
    <source>
        <dbReference type="Proteomes" id="UP000815846"/>
    </source>
</evidence>
<keyword evidence="9 12" id="KW-0472">Membrane</keyword>
<organism evidence="13 14">
    <name type="scientific">Colwellia echini</name>
    <dbReference type="NCBI Taxonomy" id="1982103"/>
    <lineage>
        <taxon>Bacteria</taxon>
        <taxon>Pseudomonadati</taxon>
        <taxon>Pseudomonadota</taxon>
        <taxon>Gammaproteobacteria</taxon>
        <taxon>Alteromonadales</taxon>
        <taxon>Colwelliaceae</taxon>
        <taxon>Colwellia</taxon>
    </lineage>
</organism>
<keyword evidence="3 12" id="KW-0812">Transmembrane</keyword>
<keyword evidence="4" id="KW-0479">Metal-binding</keyword>
<accession>A0ABY3MZQ2</accession>
<dbReference type="Proteomes" id="UP000815846">
    <property type="component" value="Unassembled WGS sequence"/>
</dbReference>
<comment type="caution">
    <text evidence="13">The sequence shown here is derived from an EMBL/GenBank/DDBJ whole genome shotgun (WGS) entry which is preliminary data.</text>
</comment>
<protein>
    <submittedName>
        <fullName evidence="13">Heme A synthase</fullName>
    </submittedName>
</protein>
<reference evidence="13 14" key="1">
    <citation type="submission" date="2019-08" db="EMBL/GenBank/DDBJ databases">
        <title>Microbe sample from Colwellia echini.</title>
        <authorList>
            <person name="Christiansen L."/>
            <person name="Pathiraja D."/>
            <person name="Schultz-Johansen M."/>
            <person name="Choi I.-G."/>
            <person name="Stougaard P."/>
        </authorList>
    </citation>
    <scope>NUCLEOTIDE SEQUENCE [LARGE SCALE GENOMIC DNA]</scope>
    <source>
        <strain evidence="13 14">A3</strain>
    </source>
</reference>
<feature type="transmembrane region" description="Helical" evidence="12">
    <location>
        <begin position="158"/>
        <end position="182"/>
    </location>
</feature>
<keyword evidence="5 12" id="KW-1133">Transmembrane helix</keyword>
<evidence type="ECO:0000256" key="1">
    <source>
        <dbReference type="ARBA" id="ARBA00004141"/>
    </source>
</evidence>
<feature type="transmembrane region" description="Helical" evidence="12">
    <location>
        <begin position="301"/>
        <end position="319"/>
    </location>
</feature>
<keyword evidence="2" id="KW-1003">Cell membrane</keyword>
<dbReference type="InterPro" id="IPR003780">
    <property type="entry name" value="COX15/CtaA_fam"/>
</dbReference>
<feature type="transmembrane region" description="Helical" evidence="12">
    <location>
        <begin position="222"/>
        <end position="242"/>
    </location>
</feature>
<evidence type="ECO:0000256" key="7">
    <source>
        <dbReference type="ARBA" id="ARBA00023004"/>
    </source>
</evidence>
<feature type="transmembrane region" description="Helical" evidence="12">
    <location>
        <begin position="331"/>
        <end position="352"/>
    </location>
</feature>
<keyword evidence="6" id="KW-0560">Oxidoreductase</keyword>
<comment type="subcellular location">
    <subcellularLocation>
        <location evidence="1">Membrane</location>
        <topology evidence="1">Multi-pass membrane protein</topology>
    </subcellularLocation>
</comment>
<gene>
    <name evidence="13" type="ORF">CWS31_004335</name>
</gene>
<feature type="transmembrane region" description="Helical" evidence="12">
    <location>
        <begin position="133"/>
        <end position="152"/>
    </location>
</feature>
<keyword evidence="8" id="KW-0350">Heme biosynthesis</keyword>
<evidence type="ECO:0000256" key="3">
    <source>
        <dbReference type="ARBA" id="ARBA00022692"/>
    </source>
</evidence>
<evidence type="ECO:0000256" key="9">
    <source>
        <dbReference type="ARBA" id="ARBA00023136"/>
    </source>
</evidence>
<dbReference type="InterPro" id="IPR050450">
    <property type="entry name" value="COX15/CtaA_HemeA_synthase"/>
</dbReference>
<evidence type="ECO:0000256" key="8">
    <source>
        <dbReference type="ARBA" id="ARBA00023133"/>
    </source>
</evidence>
<comment type="pathway">
    <text evidence="11">Porphyrin-containing compound metabolism.</text>
</comment>
<evidence type="ECO:0000256" key="11">
    <source>
        <dbReference type="ARBA" id="ARBA00023444"/>
    </source>
</evidence>
<evidence type="ECO:0000256" key="4">
    <source>
        <dbReference type="ARBA" id="ARBA00022723"/>
    </source>
</evidence>
<feature type="transmembrane region" description="Helical" evidence="12">
    <location>
        <begin position="72"/>
        <end position="92"/>
    </location>
</feature>
<evidence type="ECO:0000256" key="12">
    <source>
        <dbReference type="SAM" id="Phobius"/>
    </source>
</evidence>
<evidence type="ECO:0000256" key="6">
    <source>
        <dbReference type="ARBA" id="ARBA00023002"/>
    </source>
</evidence>
<proteinExistence type="predicted"/>
<evidence type="ECO:0000256" key="5">
    <source>
        <dbReference type="ARBA" id="ARBA00022989"/>
    </source>
</evidence>
<evidence type="ECO:0000256" key="2">
    <source>
        <dbReference type="ARBA" id="ARBA00022475"/>
    </source>
</evidence>
<keyword evidence="7" id="KW-0408">Iron</keyword>
<sequence>MIRLVLTSLLLSIVVIGLGAYTRLTHAGLGCPDWPTCYGLLDVPKTAEQIVIAEQAFPERPVETAKAWNEMIHRYFAGSLGLLIAVIALYSVKLRFSYNKLMGTTNTDKSSEMSTNSSTKATAEKYAALKYPLILPLCILLVVVFQAALGMWTVTLKLMPVIVMAHLLGGFTTLCLLFLLYLRLNTSPIKPITSESSQNIKQDEKKIVNVNNQVKAFSCKKYVRYAILGIVILTAQIALGGWTSSNYAAMSCVELPICQGDWLAELDYENSFTLIPPAKDSYEFGHFKHNERVTIHVTHRLGAIVTSIFLVWLACQVMFKTNTPALKHYSIAVLMLLAIQVSLGISNIWFSLPLNVAVAHNLVAALLMLSLIALTYKLKQHAKEVLYE</sequence>
<keyword evidence="14" id="KW-1185">Reference proteome</keyword>
<name>A0ABY3MZQ2_9GAMM</name>
<evidence type="ECO:0000313" key="13">
    <source>
        <dbReference type="EMBL" id="TYK66703.1"/>
    </source>
</evidence>
<dbReference type="PANTHER" id="PTHR35457">
    <property type="entry name" value="HEME A SYNTHASE"/>
    <property type="match status" value="1"/>
</dbReference>
<dbReference type="EMBL" id="PJAI02000003">
    <property type="protein sequence ID" value="TYK66703.1"/>
    <property type="molecule type" value="Genomic_DNA"/>
</dbReference>
<feature type="transmembrane region" description="Helical" evidence="12">
    <location>
        <begin position="358"/>
        <end position="376"/>
    </location>
</feature>
<keyword evidence="10" id="KW-1015">Disulfide bond</keyword>
<dbReference type="Pfam" id="PF02628">
    <property type="entry name" value="COX15-CtaA"/>
    <property type="match status" value="1"/>
</dbReference>